<dbReference type="SUPFAM" id="SSF52540">
    <property type="entry name" value="P-loop containing nucleoside triphosphate hydrolases"/>
    <property type="match status" value="1"/>
</dbReference>
<evidence type="ECO:0000313" key="1">
    <source>
        <dbReference type="EMBL" id="CAI9936690.1"/>
    </source>
</evidence>
<accession>A0AA86PD27</accession>
<name>A0AA86PD27_9EUKA</name>
<reference evidence="1" key="1">
    <citation type="submission" date="2023-06" db="EMBL/GenBank/DDBJ databases">
        <authorList>
            <person name="Kurt Z."/>
        </authorList>
    </citation>
    <scope>NUCLEOTIDE SEQUENCE</scope>
</reference>
<dbReference type="Proteomes" id="UP001642409">
    <property type="component" value="Unassembled WGS sequence"/>
</dbReference>
<protein>
    <submittedName>
        <fullName evidence="1">P-loop containing nucleoside triphosphate hydrolase</fullName>
    </submittedName>
    <submittedName>
        <fullName evidence="2">P-loop_containing nucleoside triphosphate hydrolase</fullName>
    </submittedName>
</protein>
<gene>
    <name evidence="1" type="ORF">HINF_LOCUS24335</name>
    <name evidence="2" type="ORF">HINF_LOCUS64045</name>
</gene>
<comment type="caution">
    <text evidence="1">The sequence shown here is derived from an EMBL/GenBank/DDBJ whole genome shotgun (WGS) entry which is preliminary data.</text>
</comment>
<evidence type="ECO:0000313" key="2">
    <source>
        <dbReference type="EMBL" id="CAL6088267.1"/>
    </source>
</evidence>
<dbReference type="EMBL" id="CAXDID020000406">
    <property type="protein sequence ID" value="CAL6088267.1"/>
    <property type="molecule type" value="Genomic_DNA"/>
</dbReference>
<sequence length="260" mass="29564">MNTQELESSAAQRVISYFLWNVRQQRRQTLNIRGSPQSGKSQLLKQIYASLLALNVQVHYFRAQIISDQQALNSLLQSLAPKMLFSNTQCILIDDVDLLPLPSRTRLLSYQFLVSTSQISFKSSLQIYTLTPPPLQNFSFISRQENEIPFSSHFSKNQRLILLVAAALRFVPITKDDVVFGVGRGAVTSASKPSSYSIDRLCKCVQMMNEALKTEEFEVFEEIHKLVGGVIQMRSGRVVFKGTEQLFTELKQEFGVNWTF</sequence>
<organism evidence="1">
    <name type="scientific">Hexamita inflata</name>
    <dbReference type="NCBI Taxonomy" id="28002"/>
    <lineage>
        <taxon>Eukaryota</taxon>
        <taxon>Metamonada</taxon>
        <taxon>Diplomonadida</taxon>
        <taxon>Hexamitidae</taxon>
        <taxon>Hexamitinae</taxon>
        <taxon>Hexamita</taxon>
    </lineage>
</organism>
<dbReference type="Gene3D" id="3.40.50.300">
    <property type="entry name" value="P-loop containing nucleotide triphosphate hydrolases"/>
    <property type="match status" value="1"/>
</dbReference>
<dbReference type="GO" id="GO:0016787">
    <property type="term" value="F:hydrolase activity"/>
    <property type="evidence" value="ECO:0007669"/>
    <property type="project" value="UniProtKB-KW"/>
</dbReference>
<reference evidence="2 3" key="2">
    <citation type="submission" date="2024-07" db="EMBL/GenBank/DDBJ databases">
        <authorList>
            <person name="Akdeniz Z."/>
        </authorList>
    </citation>
    <scope>NUCLEOTIDE SEQUENCE [LARGE SCALE GENOMIC DNA]</scope>
</reference>
<evidence type="ECO:0000313" key="3">
    <source>
        <dbReference type="Proteomes" id="UP001642409"/>
    </source>
</evidence>
<dbReference type="AlphaFoldDB" id="A0AA86PD27"/>
<dbReference type="EMBL" id="CATOUU010000639">
    <property type="protein sequence ID" value="CAI9936690.1"/>
    <property type="molecule type" value="Genomic_DNA"/>
</dbReference>
<proteinExistence type="predicted"/>
<dbReference type="InterPro" id="IPR027417">
    <property type="entry name" value="P-loop_NTPase"/>
</dbReference>
<keyword evidence="1" id="KW-0378">Hydrolase</keyword>
<keyword evidence="3" id="KW-1185">Reference proteome</keyword>